<dbReference type="GO" id="GO:0009506">
    <property type="term" value="C:plasmodesma"/>
    <property type="evidence" value="ECO:0007669"/>
    <property type="project" value="UniProtKB-ARBA"/>
</dbReference>
<dbReference type="InterPro" id="IPR044788">
    <property type="entry name" value="X8_dom_prot"/>
</dbReference>
<evidence type="ECO:0000256" key="2">
    <source>
        <dbReference type="ARBA" id="ARBA00022475"/>
    </source>
</evidence>
<dbReference type="PANTHER" id="PTHR31044">
    <property type="entry name" value="BETA-1,3 GLUCANASE"/>
    <property type="match status" value="1"/>
</dbReference>
<dbReference type="GeneID" id="109709021"/>
<keyword evidence="4 9" id="KW-0732">Signal</keyword>
<feature type="region of interest" description="Disordered" evidence="8">
    <location>
        <begin position="102"/>
        <end position="185"/>
    </location>
</feature>
<accession>A0A6P5EZM1</accession>
<evidence type="ECO:0000313" key="11">
    <source>
        <dbReference type="Proteomes" id="UP000515123"/>
    </source>
</evidence>
<dbReference type="InterPro" id="IPR012946">
    <property type="entry name" value="X8"/>
</dbReference>
<feature type="compositionally biased region" description="Polar residues" evidence="8">
    <location>
        <begin position="176"/>
        <end position="185"/>
    </location>
</feature>
<evidence type="ECO:0000256" key="5">
    <source>
        <dbReference type="ARBA" id="ARBA00023136"/>
    </source>
</evidence>
<evidence type="ECO:0000256" key="8">
    <source>
        <dbReference type="SAM" id="MobiDB-lite"/>
    </source>
</evidence>
<keyword evidence="2" id="KW-1003">Cell membrane</keyword>
<reference evidence="11" key="1">
    <citation type="journal article" date="2015" name="Nat. Genet.">
        <title>The pineapple genome and the evolution of CAM photosynthesis.</title>
        <authorList>
            <person name="Ming R."/>
            <person name="VanBuren R."/>
            <person name="Wai C.M."/>
            <person name="Tang H."/>
            <person name="Schatz M.C."/>
            <person name="Bowers J.E."/>
            <person name="Lyons E."/>
            <person name="Wang M.L."/>
            <person name="Chen J."/>
            <person name="Biggers E."/>
            <person name="Zhang J."/>
            <person name="Huang L."/>
            <person name="Zhang L."/>
            <person name="Miao W."/>
            <person name="Zhang J."/>
            <person name="Ye Z."/>
            <person name="Miao C."/>
            <person name="Lin Z."/>
            <person name="Wang H."/>
            <person name="Zhou H."/>
            <person name="Yim W.C."/>
            <person name="Priest H.D."/>
            <person name="Zheng C."/>
            <person name="Woodhouse M."/>
            <person name="Edger P.P."/>
            <person name="Guyot R."/>
            <person name="Guo H.B."/>
            <person name="Guo H."/>
            <person name="Zheng G."/>
            <person name="Singh R."/>
            <person name="Sharma A."/>
            <person name="Min X."/>
            <person name="Zheng Y."/>
            <person name="Lee H."/>
            <person name="Gurtowski J."/>
            <person name="Sedlazeck F.J."/>
            <person name="Harkess A."/>
            <person name="McKain M.R."/>
            <person name="Liao Z."/>
            <person name="Fang J."/>
            <person name="Liu J."/>
            <person name="Zhang X."/>
            <person name="Zhang Q."/>
            <person name="Hu W."/>
            <person name="Qin Y."/>
            <person name="Wang K."/>
            <person name="Chen L.Y."/>
            <person name="Shirley N."/>
            <person name="Lin Y.R."/>
            <person name="Liu L.Y."/>
            <person name="Hernandez A.G."/>
            <person name="Wright C.L."/>
            <person name="Bulone V."/>
            <person name="Tuskan G.A."/>
            <person name="Heath K."/>
            <person name="Zee F."/>
            <person name="Moore P.H."/>
            <person name="Sunkar R."/>
            <person name="Leebens-Mack J.H."/>
            <person name="Mockler T."/>
            <person name="Bennetzen J.L."/>
            <person name="Freeling M."/>
            <person name="Sankoff D."/>
            <person name="Paterson A.H."/>
            <person name="Zhu X."/>
            <person name="Yang X."/>
            <person name="Smith J.A."/>
            <person name="Cushman J.C."/>
            <person name="Paull R.E."/>
            <person name="Yu Q."/>
        </authorList>
    </citation>
    <scope>NUCLEOTIDE SEQUENCE [LARGE SCALE GENOMIC DNA]</scope>
    <source>
        <strain evidence="11">cv. F153</strain>
    </source>
</reference>
<dbReference type="FunFam" id="1.20.58.1040:FF:000001">
    <property type="entry name" value="Glucan endo-1,3-beta-glucosidase 4"/>
    <property type="match status" value="1"/>
</dbReference>
<proteinExistence type="predicted"/>
<gene>
    <name evidence="12" type="primary">LOC109709021</name>
</gene>
<keyword evidence="6" id="KW-1015">Disulfide bond</keyword>
<dbReference type="GO" id="GO:0098552">
    <property type="term" value="C:side of membrane"/>
    <property type="evidence" value="ECO:0007669"/>
    <property type="project" value="UniProtKB-KW"/>
</dbReference>
<keyword evidence="3" id="KW-0336">GPI-anchor</keyword>
<evidence type="ECO:0000256" key="3">
    <source>
        <dbReference type="ARBA" id="ARBA00022622"/>
    </source>
</evidence>
<dbReference type="OrthoDB" id="1930814at2759"/>
<evidence type="ECO:0000256" key="4">
    <source>
        <dbReference type="ARBA" id="ARBA00022729"/>
    </source>
</evidence>
<feature type="domain" description="X8" evidence="10">
    <location>
        <begin position="30"/>
        <end position="114"/>
    </location>
</feature>
<evidence type="ECO:0000313" key="12">
    <source>
        <dbReference type="RefSeq" id="XP_020086653.1"/>
    </source>
</evidence>
<evidence type="ECO:0000259" key="10">
    <source>
        <dbReference type="SMART" id="SM00768"/>
    </source>
</evidence>
<dbReference type="Gramene" id="Aco012406.1.mrna1">
    <property type="protein sequence ID" value="Aco012406.1.mrna1"/>
    <property type="gene ID" value="Aco012406.1.path1"/>
</dbReference>
<dbReference type="PANTHER" id="PTHR31044:SF25">
    <property type="entry name" value="PLASMODESMATA CALLOSE-BINDING PROTEIN 3"/>
    <property type="match status" value="1"/>
</dbReference>
<evidence type="ECO:0000256" key="1">
    <source>
        <dbReference type="ARBA" id="ARBA00004609"/>
    </source>
</evidence>
<protein>
    <submittedName>
        <fullName evidence="12">PLASMODESMATA CALLOSE-BINDING PROTEIN 3-like</fullName>
    </submittedName>
</protein>
<evidence type="ECO:0000256" key="9">
    <source>
        <dbReference type="SAM" id="SignalP"/>
    </source>
</evidence>
<dbReference type="Pfam" id="PF07983">
    <property type="entry name" value="X8"/>
    <property type="match status" value="1"/>
</dbReference>
<comment type="subcellular location">
    <subcellularLocation>
        <location evidence="1">Cell membrane</location>
        <topology evidence="1">Lipid-anchor</topology>
        <topology evidence="1">GPI-anchor</topology>
    </subcellularLocation>
</comment>
<keyword evidence="5" id="KW-0472">Membrane</keyword>
<evidence type="ECO:0000256" key="6">
    <source>
        <dbReference type="ARBA" id="ARBA00023157"/>
    </source>
</evidence>
<sequence length="213" mass="21692">MYSHSFVSLMNASLLLVLLFVTNIVGSDGAWCICRSDQNTSALQSALDYACGSGADCSAIQQTGGCYSPNTVVAHCSYAANSYYQRKDQTQGACDFSGTATLTSTDPSSSGCTYPASPSAARAPSTSRTSPTTNTSTTTSPPTTFTPTTGSIFSPPGTTTTSTGTNAGVLGGLGPTGTNSFDGTESASAPQLLKALGFSPHPLTIFLSALIFL</sequence>
<dbReference type="SMART" id="SM00768">
    <property type="entry name" value="X8"/>
    <property type="match status" value="1"/>
</dbReference>
<keyword evidence="7" id="KW-0325">Glycoprotein</keyword>
<feature type="chain" id="PRO_5027684630" evidence="9">
    <location>
        <begin position="30"/>
        <end position="213"/>
    </location>
</feature>
<feature type="signal peptide" evidence="9">
    <location>
        <begin position="1"/>
        <end position="29"/>
    </location>
</feature>
<dbReference type="GO" id="GO:0005886">
    <property type="term" value="C:plasma membrane"/>
    <property type="evidence" value="ECO:0007669"/>
    <property type="project" value="UniProtKB-SubCell"/>
</dbReference>
<organism evidence="11 12">
    <name type="scientific">Ananas comosus</name>
    <name type="common">Pineapple</name>
    <name type="synonym">Ananas ananas</name>
    <dbReference type="NCBI Taxonomy" id="4615"/>
    <lineage>
        <taxon>Eukaryota</taxon>
        <taxon>Viridiplantae</taxon>
        <taxon>Streptophyta</taxon>
        <taxon>Embryophyta</taxon>
        <taxon>Tracheophyta</taxon>
        <taxon>Spermatophyta</taxon>
        <taxon>Magnoliopsida</taxon>
        <taxon>Liliopsida</taxon>
        <taxon>Poales</taxon>
        <taxon>Bromeliaceae</taxon>
        <taxon>Bromelioideae</taxon>
        <taxon>Ananas</taxon>
    </lineage>
</organism>
<evidence type="ECO:0000256" key="7">
    <source>
        <dbReference type="ARBA" id="ARBA00023180"/>
    </source>
</evidence>
<name>A0A6P5EZM1_ANACO</name>
<dbReference type="AlphaFoldDB" id="A0A6P5EZM1"/>
<dbReference type="Gene3D" id="1.20.58.1040">
    <property type="match status" value="1"/>
</dbReference>
<feature type="compositionally biased region" description="Polar residues" evidence="8">
    <location>
        <begin position="102"/>
        <end position="112"/>
    </location>
</feature>
<dbReference type="RefSeq" id="XP_020086653.1">
    <property type="nucleotide sequence ID" value="XM_020231064.1"/>
</dbReference>
<feature type="compositionally biased region" description="Low complexity" evidence="8">
    <location>
        <begin position="115"/>
        <end position="168"/>
    </location>
</feature>
<dbReference type="Proteomes" id="UP000515123">
    <property type="component" value="Linkage group 1"/>
</dbReference>
<keyword evidence="3" id="KW-0449">Lipoprotein</keyword>
<reference evidence="12" key="2">
    <citation type="submission" date="2025-08" db="UniProtKB">
        <authorList>
            <consortium name="RefSeq"/>
        </authorList>
    </citation>
    <scope>IDENTIFICATION</scope>
    <source>
        <tissue evidence="12">Leaf</tissue>
    </source>
</reference>
<keyword evidence="11" id="KW-1185">Reference proteome</keyword>